<keyword evidence="2" id="KW-0408">Iron</keyword>
<keyword evidence="3" id="KW-0411">Iron-sulfur</keyword>
<organism evidence="6">
    <name type="scientific">marine sediment metagenome</name>
    <dbReference type="NCBI Taxonomy" id="412755"/>
    <lineage>
        <taxon>unclassified sequences</taxon>
        <taxon>metagenomes</taxon>
        <taxon>ecological metagenomes</taxon>
    </lineage>
</organism>
<keyword evidence="1" id="KW-0479">Metal-binding</keyword>
<evidence type="ECO:0000259" key="4">
    <source>
        <dbReference type="PROSITE" id="PS51379"/>
    </source>
</evidence>
<evidence type="ECO:0000256" key="1">
    <source>
        <dbReference type="ARBA" id="ARBA00022723"/>
    </source>
</evidence>
<sequence length="105" mass="12030">MVVRTDTAKLQNLRRNTLELILSEHPYSCLTCAENLHCELQRVACYIGLDKVSLPSIYRELPVYEEDPLIIRDYNLCILCGRCIRACQEVRGINAIAFTLRGSRT</sequence>
<comment type="caution">
    <text evidence="6">The sequence shown here is derived from an EMBL/GenBank/DDBJ whole genome shotgun (WGS) entry which is preliminary data.</text>
</comment>
<dbReference type="GO" id="GO:0051536">
    <property type="term" value="F:iron-sulfur cluster binding"/>
    <property type="evidence" value="ECO:0007669"/>
    <property type="project" value="UniProtKB-KW"/>
</dbReference>
<gene>
    <name evidence="6" type="ORF">S06H3_16792</name>
</gene>
<protein>
    <recommendedName>
        <fullName evidence="7">4Fe-4S ferredoxin-type domain-containing protein</fullName>
    </recommendedName>
</protein>
<dbReference type="InterPro" id="IPR019574">
    <property type="entry name" value="NADH_UbQ_OxRdtase_Gsu_4Fe4S-bd"/>
</dbReference>
<feature type="domain" description="4Fe-4S ferredoxin-type" evidence="4">
    <location>
        <begin position="68"/>
        <end position="98"/>
    </location>
</feature>
<dbReference type="PROSITE" id="PS51839">
    <property type="entry name" value="4FE4S_HC3"/>
    <property type="match status" value="1"/>
</dbReference>
<evidence type="ECO:0000313" key="6">
    <source>
        <dbReference type="EMBL" id="GAI03066.1"/>
    </source>
</evidence>
<evidence type="ECO:0000259" key="5">
    <source>
        <dbReference type="PROSITE" id="PS51839"/>
    </source>
</evidence>
<dbReference type="GO" id="GO:0046872">
    <property type="term" value="F:metal ion binding"/>
    <property type="evidence" value="ECO:0007669"/>
    <property type="project" value="UniProtKB-KW"/>
</dbReference>
<dbReference type="PROSITE" id="PS51379">
    <property type="entry name" value="4FE4S_FER_2"/>
    <property type="match status" value="1"/>
</dbReference>
<dbReference type="Gene3D" id="3.10.20.740">
    <property type="match status" value="1"/>
</dbReference>
<feature type="domain" description="4Fe-4S His(Cys)3-ligated-type" evidence="5">
    <location>
        <begin position="9"/>
        <end position="48"/>
    </location>
</feature>
<dbReference type="Pfam" id="PF10588">
    <property type="entry name" value="NADH-G_4Fe-4S_3"/>
    <property type="match status" value="1"/>
</dbReference>
<dbReference type="GO" id="GO:0016491">
    <property type="term" value="F:oxidoreductase activity"/>
    <property type="evidence" value="ECO:0007669"/>
    <property type="project" value="InterPro"/>
</dbReference>
<dbReference type="SMART" id="SM00929">
    <property type="entry name" value="NADH-G_4Fe-4S_3"/>
    <property type="match status" value="1"/>
</dbReference>
<dbReference type="InterPro" id="IPR017896">
    <property type="entry name" value="4Fe4S_Fe-S-bd"/>
</dbReference>
<dbReference type="EMBL" id="BARV01008341">
    <property type="protein sequence ID" value="GAI03066.1"/>
    <property type="molecule type" value="Genomic_DNA"/>
</dbReference>
<evidence type="ECO:0008006" key="7">
    <source>
        <dbReference type="Google" id="ProtNLM"/>
    </source>
</evidence>
<proteinExistence type="predicted"/>
<reference evidence="6" key="1">
    <citation type="journal article" date="2014" name="Front. Microbiol.">
        <title>High frequency of phylogenetically diverse reductive dehalogenase-homologous genes in deep subseafloor sedimentary metagenomes.</title>
        <authorList>
            <person name="Kawai M."/>
            <person name="Futagami T."/>
            <person name="Toyoda A."/>
            <person name="Takaki Y."/>
            <person name="Nishi S."/>
            <person name="Hori S."/>
            <person name="Arai W."/>
            <person name="Tsubouchi T."/>
            <person name="Morono Y."/>
            <person name="Uchiyama I."/>
            <person name="Ito T."/>
            <person name="Fujiyama A."/>
            <person name="Inagaki F."/>
            <person name="Takami H."/>
        </authorList>
    </citation>
    <scope>NUCLEOTIDE SEQUENCE</scope>
    <source>
        <strain evidence="6">Expedition CK06-06</strain>
    </source>
</reference>
<dbReference type="SUPFAM" id="SSF54862">
    <property type="entry name" value="4Fe-4S ferredoxins"/>
    <property type="match status" value="1"/>
</dbReference>
<evidence type="ECO:0000256" key="2">
    <source>
        <dbReference type="ARBA" id="ARBA00023004"/>
    </source>
</evidence>
<evidence type="ECO:0000256" key="3">
    <source>
        <dbReference type="ARBA" id="ARBA00023014"/>
    </source>
</evidence>
<feature type="non-terminal residue" evidence="6">
    <location>
        <position position="105"/>
    </location>
</feature>
<name>X1LB47_9ZZZZ</name>
<dbReference type="Pfam" id="PF00037">
    <property type="entry name" value="Fer4"/>
    <property type="match status" value="1"/>
</dbReference>
<dbReference type="AlphaFoldDB" id="X1LB47"/>
<dbReference type="Gene3D" id="3.30.70.20">
    <property type="match status" value="1"/>
</dbReference>
<accession>X1LB47</accession>